<proteinExistence type="predicted"/>
<evidence type="ECO:0000259" key="1">
    <source>
        <dbReference type="Pfam" id="PF22422"/>
    </source>
</evidence>
<accession>E4RXH7</accession>
<protein>
    <recommendedName>
        <fullName evidence="1">Mannosylglycerate hydrolase MGH1-like glycoside hydrolase domain-containing protein</fullName>
    </recommendedName>
</protein>
<dbReference type="InterPro" id="IPR008928">
    <property type="entry name" value="6-hairpin_glycosidase_sf"/>
</dbReference>
<dbReference type="GO" id="GO:0005975">
    <property type="term" value="P:carbohydrate metabolic process"/>
    <property type="evidence" value="ECO:0007669"/>
    <property type="project" value="InterPro"/>
</dbReference>
<dbReference type="SUPFAM" id="SSF48208">
    <property type="entry name" value="Six-hairpin glycosidases"/>
    <property type="match status" value="1"/>
</dbReference>
<reference key="1">
    <citation type="submission" date="2010-11" db="EMBL/GenBank/DDBJ databases">
        <title>The complete genome of Leadbetterella byssophila DSM 17132.</title>
        <authorList>
            <consortium name="US DOE Joint Genome Institute (JGI-PGF)"/>
            <person name="Lucas S."/>
            <person name="Copeland A."/>
            <person name="Lapidus A."/>
            <person name="Glavina del Rio T."/>
            <person name="Dalin E."/>
            <person name="Tice H."/>
            <person name="Bruce D."/>
            <person name="Goodwin L."/>
            <person name="Pitluck S."/>
            <person name="Kyrpides N."/>
            <person name="Mavromatis K."/>
            <person name="Ivanova N."/>
            <person name="Teshima H."/>
            <person name="Brettin T."/>
            <person name="Detter J.C."/>
            <person name="Han C."/>
            <person name="Tapia R."/>
            <person name="Land M."/>
            <person name="Hauser L."/>
            <person name="Markowitz V."/>
            <person name="Cheng J.-F."/>
            <person name="Hugenholtz P."/>
            <person name="Woyke T."/>
            <person name="Wu D."/>
            <person name="Tindall B."/>
            <person name="Pomrenke H.G."/>
            <person name="Brambilla E."/>
            <person name="Klenk H.-P."/>
            <person name="Eisen J.A."/>
        </authorList>
    </citation>
    <scope>NUCLEOTIDE SEQUENCE [LARGE SCALE GENOMIC DNA]</scope>
    <source>
        <strain>DSM 17132</strain>
    </source>
</reference>
<evidence type="ECO:0000313" key="3">
    <source>
        <dbReference type="Proteomes" id="UP000007435"/>
    </source>
</evidence>
<name>E4RXH7_LEAB4</name>
<keyword evidence="3" id="KW-1185">Reference proteome</keyword>
<dbReference type="Gene3D" id="1.50.10.10">
    <property type="match status" value="1"/>
</dbReference>
<dbReference type="InterPro" id="IPR054491">
    <property type="entry name" value="MGH1-like_GH"/>
</dbReference>
<dbReference type="PROSITE" id="PS51257">
    <property type="entry name" value="PROKAR_LIPOPROTEIN"/>
    <property type="match status" value="1"/>
</dbReference>
<dbReference type="KEGG" id="lby:Lbys_1499"/>
<dbReference type="InterPro" id="IPR012341">
    <property type="entry name" value="6hp_glycosidase-like_sf"/>
</dbReference>
<dbReference type="Pfam" id="PF22422">
    <property type="entry name" value="MGH1-like_GH"/>
    <property type="match status" value="1"/>
</dbReference>
<sequence>MKFLYLLPLLLLFSCKNSPVYSDRSKSILESHLQEFQAYKNRPDSDGPFNTKEFLVENIPYLYSEDENLTKVYNYRWWMISKHIRPYEDPADGKKYTVFTEFFGVKPWASRSGAIPCPAGHQFHDLRWLKDNTFLKSYIEYFISGSASYLPQRENANFLTYLSRPEALHYSSWMIHGAENFVKVHPDASWLNQIYPDLERHQSLWDSLFLIRSGKTAGLYKIMDLYDGMEFSLSAVLALNASEGPYKPYNDTTWKGLYLGWGTTSQAAKLPETSQFPKAFRGGYPELYLARPSINSYMYGNLLSLSTLSEILKKMNPYRQRASSLQQKILSELWSEKDQFFHTVTAGDNTFGTKDYMARVRESVGYTPWYFNLIPKEQASKYANAWKELDSEDGFAHQFGMTTAERRHPYYNEEAYAWNGRGWPFQNAMVLKALANHLRHYNGEGRKTFLKLVKQLVQLHGEQELNIGEWYIPSRGLSFGGEKDYFHSSFPDMVIEDLIGFQSSHWHEFTVQPFIEGDFYLGNLKYHGHMLQIERVGQTLKVWKNGKAIFQAKDLGQIHKIKL</sequence>
<dbReference type="Proteomes" id="UP000007435">
    <property type="component" value="Chromosome"/>
</dbReference>
<dbReference type="STRING" id="649349.Lbys_1499"/>
<dbReference type="HOGENOM" id="CLU_016780_1_0_10"/>
<gene>
    <name evidence="2" type="ordered locus">Lbys_1499</name>
</gene>
<reference evidence="2 3" key="2">
    <citation type="journal article" date="2011" name="Stand. Genomic Sci.">
        <title>Complete genome sequence of Leadbetterella byssophila type strain (4M15).</title>
        <authorList>
            <person name="Abt B."/>
            <person name="Teshima H."/>
            <person name="Lucas S."/>
            <person name="Lapidus A."/>
            <person name="Del Rio T.G."/>
            <person name="Nolan M."/>
            <person name="Tice H."/>
            <person name="Cheng J.F."/>
            <person name="Pitluck S."/>
            <person name="Liolios K."/>
            <person name="Pagani I."/>
            <person name="Ivanova N."/>
            <person name="Mavromatis K."/>
            <person name="Pati A."/>
            <person name="Tapia R."/>
            <person name="Han C."/>
            <person name="Goodwin L."/>
            <person name="Chen A."/>
            <person name="Palaniappan K."/>
            <person name="Land M."/>
            <person name="Hauser L."/>
            <person name="Chang Y.J."/>
            <person name="Jeffries C.D."/>
            <person name="Rohde M."/>
            <person name="Goker M."/>
            <person name="Tindall B.J."/>
            <person name="Detter J.C."/>
            <person name="Woyke T."/>
            <person name="Bristow J."/>
            <person name="Eisen J.A."/>
            <person name="Markowitz V."/>
            <person name="Hugenholtz P."/>
            <person name="Klenk H.P."/>
            <person name="Kyrpides N.C."/>
        </authorList>
    </citation>
    <scope>NUCLEOTIDE SEQUENCE [LARGE SCALE GENOMIC DNA]</scope>
    <source>
        <strain evidence="3">DSM 17132 / JCM 16389 / KACC 11308 / NBRC 106382 / 4M15</strain>
    </source>
</reference>
<dbReference type="RefSeq" id="WP_013408261.1">
    <property type="nucleotide sequence ID" value="NC_014655.1"/>
</dbReference>
<dbReference type="AlphaFoldDB" id="E4RXH7"/>
<evidence type="ECO:0000313" key="2">
    <source>
        <dbReference type="EMBL" id="ADQ17212.1"/>
    </source>
</evidence>
<dbReference type="eggNOG" id="COG3408">
    <property type="taxonomic scope" value="Bacteria"/>
</dbReference>
<dbReference type="EMBL" id="CP002305">
    <property type="protein sequence ID" value="ADQ17212.1"/>
    <property type="molecule type" value="Genomic_DNA"/>
</dbReference>
<dbReference type="OrthoDB" id="231241at2"/>
<organism evidence="2 3">
    <name type="scientific">Leadbetterella byssophila (strain DSM 17132 / JCM 16389 / KACC 11308 / NBRC 106382 / 4M15)</name>
    <dbReference type="NCBI Taxonomy" id="649349"/>
    <lineage>
        <taxon>Bacteria</taxon>
        <taxon>Pseudomonadati</taxon>
        <taxon>Bacteroidota</taxon>
        <taxon>Cytophagia</taxon>
        <taxon>Cytophagales</taxon>
        <taxon>Leadbetterellaceae</taxon>
        <taxon>Leadbetterella</taxon>
    </lineage>
</organism>
<feature type="domain" description="Mannosylglycerate hydrolase MGH1-like glycoside hydrolase" evidence="1">
    <location>
        <begin position="114"/>
        <end position="488"/>
    </location>
</feature>